<keyword evidence="1" id="KW-0472">Membrane</keyword>
<dbReference type="AlphaFoldDB" id="A0A5C5V3X3"/>
<organism evidence="2 3">
    <name type="scientific">Posidoniimonas corsicana</name>
    <dbReference type="NCBI Taxonomy" id="1938618"/>
    <lineage>
        <taxon>Bacteria</taxon>
        <taxon>Pseudomonadati</taxon>
        <taxon>Planctomycetota</taxon>
        <taxon>Planctomycetia</taxon>
        <taxon>Pirellulales</taxon>
        <taxon>Lacipirellulaceae</taxon>
        <taxon>Posidoniimonas</taxon>
    </lineage>
</organism>
<keyword evidence="1" id="KW-1133">Transmembrane helix</keyword>
<dbReference type="Proteomes" id="UP000316714">
    <property type="component" value="Unassembled WGS sequence"/>
</dbReference>
<accession>A0A5C5V3X3</accession>
<feature type="transmembrane region" description="Helical" evidence="1">
    <location>
        <begin position="31"/>
        <end position="50"/>
    </location>
</feature>
<protein>
    <submittedName>
        <fullName evidence="2">Uncharacterized protein</fullName>
    </submittedName>
</protein>
<keyword evidence="1" id="KW-0812">Transmembrane</keyword>
<feature type="transmembrane region" description="Helical" evidence="1">
    <location>
        <begin position="56"/>
        <end position="76"/>
    </location>
</feature>
<dbReference type="EMBL" id="SIHJ01000003">
    <property type="protein sequence ID" value="TWT32457.1"/>
    <property type="molecule type" value="Genomic_DNA"/>
</dbReference>
<proteinExistence type="predicted"/>
<evidence type="ECO:0000256" key="1">
    <source>
        <dbReference type="SAM" id="Phobius"/>
    </source>
</evidence>
<reference evidence="2 3" key="1">
    <citation type="submission" date="2019-02" db="EMBL/GenBank/DDBJ databases">
        <title>Deep-cultivation of Planctomycetes and their phenomic and genomic characterization uncovers novel biology.</title>
        <authorList>
            <person name="Wiegand S."/>
            <person name="Jogler M."/>
            <person name="Boedeker C."/>
            <person name="Pinto D."/>
            <person name="Vollmers J."/>
            <person name="Rivas-Marin E."/>
            <person name="Kohn T."/>
            <person name="Peeters S.H."/>
            <person name="Heuer A."/>
            <person name="Rast P."/>
            <person name="Oberbeckmann S."/>
            <person name="Bunk B."/>
            <person name="Jeske O."/>
            <person name="Meyerdierks A."/>
            <person name="Storesund J.E."/>
            <person name="Kallscheuer N."/>
            <person name="Luecker S."/>
            <person name="Lage O.M."/>
            <person name="Pohl T."/>
            <person name="Merkel B.J."/>
            <person name="Hornburger P."/>
            <person name="Mueller R.-W."/>
            <person name="Bruemmer F."/>
            <person name="Labrenz M."/>
            <person name="Spormann A.M."/>
            <person name="Op Den Camp H."/>
            <person name="Overmann J."/>
            <person name="Amann R."/>
            <person name="Jetten M.S.M."/>
            <person name="Mascher T."/>
            <person name="Medema M.H."/>
            <person name="Devos D.P."/>
            <person name="Kaster A.-K."/>
            <person name="Ovreas L."/>
            <person name="Rohde M."/>
            <person name="Galperin M.Y."/>
            <person name="Jogler C."/>
        </authorList>
    </citation>
    <scope>NUCLEOTIDE SEQUENCE [LARGE SCALE GENOMIC DNA]</scope>
    <source>
        <strain evidence="2 3">KOR34</strain>
    </source>
</reference>
<evidence type="ECO:0000313" key="2">
    <source>
        <dbReference type="EMBL" id="TWT32457.1"/>
    </source>
</evidence>
<evidence type="ECO:0000313" key="3">
    <source>
        <dbReference type="Proteomes" id="UP000316714"/>
    </source>
</evidence>
<name>A0A5C5V3X3_9BACT</name>
<comment type="caution">
    <text evidence="2">The sequence shown here is derived from an EMBL/GenBank/DDBJ whole genome shotgun (WGS) entry which is preliminary data.</text>
</comment>
<keyword evidence="3" id="KW-1185">Reference proteome</keyword>
<gene>
    <name evidence="2" type="ORF">KOR34_42200</name>
</gene>
<sequence>MGTIALPRTAKRIQKQVIAGRSSLESLVDRTAYVLATLQSLTAIVIFVASQGEGSGVAFVMLIGAFLQWLLLRCVAEHLRLQKKLAGVDYEGKISGTTWASVACCSLCKNVLHTEGRCDMCGPTITTDDEETK</sequence>